<dbReference type="EMBL" id="JADINA010000039">
    <property type="protein sequence ID" value="MBO8426879.1"/>
    <property type="molecule type" value="Genomic_DNA"/>
</dbReference>
<feature type="compositionally biased region" description="Basic residues" evidence="1">
    <location>
        <begin position="586"/>
        <end position="595"/>
    </location>
</feature>
<accession>A0A9D9DG13</accession>
<organism evidence="3 4">
    <name type="scientific">Candidatus Alloenteromonas pullistercoris</name>
    <dbReference type="NCBI Taxonomy" id="2840785"/>
    <lineage>
        <taxon>Bacteria</taxon>
        <taxon>Bacillati</taxon>
        <taxon>Bacillota</taxon>
        <taxon>Bacillota incertae sedis</taxon>
        <taxon>Candidatus Alloenteromonas</taxon>
    </lineage>
</organism>
<dbReference type="Pfam" id="PF09823">
    <property type="entry name" value="DUF2357"/>
    <property type="match status" value="1"/>
</dbReference>
<feature type="region of interest" description="Disordered" evidence="1">
    <location>
        <begin position="460"/>
        <end position="717"/>
    </location>
</feature>
<feature type="compositionally biased region" description="Basic residues" evidence="1">
    <location>
        <begin position="661"/>
        <end position="673"/>
    </location>
</feature>
<evidence type="ECO:0000256" key="1">
    <source>
        <dbReference type="SAM" id="MobiDB-lite"/>
    </source>
</evidence>
<feature type="compositionally biased region" description="Basic and acidic residues" evidence="1">
    <location>
        <begin position="574"/>
        <end position="585"/>
    </location>
</feature>
<feature type="compositionally biased region" description="Basic and acidic residues" evidence="1">
    <location>
        <begin position="706"/>
        <end position="717"/>
    </location>
</feature>
<reference evidence="3" key="2">
    <citation type="journal article" date="2021" name="PeerJ">
        <title>Extensive microbial diversity within the chicken gut microbiome revealed by metagenomics and culture.</title>
        <authorList>
            <person name="Gilroy R."/>
            <person name="Ravi A."/>
            <person name="Getino M."/>
            <person name="Pursley I."/>
            <person name="Horton D.L."/>
            <person name="Alikhan N.F."/>
            <person name="Baker D."/>
            <person name="Gharbi K."/>
            <person name="Hall N."/>
            <person name="Watson M."/>
            <person name="Adriaenssens E.M."/>
            <person name="Foster-Nyarko E."/>
            <person name="Jarju S."/>
            <person name="Secka A."/>
            <person name="Antonio M."/>
            <person name="Oren A."/>
            <person name="Chaudhuri R.R."/>
            <person name="La Ragione R."/>
            <person name="Hildebrand F."/>
            <person name="Pallen M.J."/>
        </authorList>
    </citation>
    <scope>NUCLEOTIDE SEQUENCE</scope>
    <source>
        <strain evidence="3">17113</strain>
    </source>
</reference>
<feature type="compositionally biased region" description="Basic and acidic residues" evidence="1">
    <location>
        <begin position="596"/>
        <end position="607"/>
    </location>
</feature>
<feature type="compositionally biased region" description="Basic and acidic residues" evidence="1">
    <location>
        <begin position="529"/>
        <end position="559"/>
    </location>
</feature>
<dbReference type="InterPro" id="IPR018633">
    <property type="entry name" value="DUF2357"/>
</dbReference>
<evidence type="ECO:0000259" key="2">
    <source>
        <dbReference type="Pfam" id="PF09823"/>
    </source>
</evidence>
<feature type="domain" description="DUF2357" evidence="2">
    <location>
        <begin position="28"/>
        <end position="196"/>
    </location>
</feature>
<evidence type="ECO:0000313" key="3">
    <source>
        <dbReference type="EMBL" id="MBO8426879.1"/>
    </source>
</evidence>
<sequence>MAGRHSLQLAGRAYFKKLESLLKTSKSFEALKNTLQGEKSTYIAQKSRLEEKTLDDTFIIELEKGVAAIEKITRNPRSFIKDEDVVVEAGRAKRISSRTVSHLASHTQFVHSVDEKGNVTPEKLLVPESDIDYWIYENRFLMTLINKASVFVEKRFLFVKDHGETRDSEVLLLHTLSEVAGVRFEVDTRVKVSALSKDGGQAEKNDRLLLRLAKLRERLAFLSSSPFMQLMRGAKSVANPIHPTNLLVKHPDYKKALRLWKFIDSYKELGISYSVSESNKKFKEDYVTKLMALLSESILTLEANLIEKDEIKPKKKKKKIVPKVIFSLEDETFYDGRFLYDQFPMEERERTTPMSPTEEEARQYREQFERKIKSDRAKRAIVEAEIERAKEKDVEEEAKARRREQEKRRQEEERQAAVRRLELERAKLEAEKKSLEDIRNREKEELEKLRLTRIEVFRLGRSDRGPLDMPSADSTPYPDQKPYERPGGLIMADDSGLPEGIVEEEDKPSIVEGIDIEEQGEAIPTFEVGIEKASETPNIEENKQGAIKEPKTEEKESKLKAKQKKAAPKAKKAPSKDKEKPEKSEKKRKPTKKAVKKEIDKEKENEVTKPVPLPIESDNEQKRIEAEKKEEKPIEPAEPSPAPKEEEKAAESSKEESKAVPPKRKKGKAARKAKKDEERAKKEEEERQTPHFTTLKTRSKRGGRSFVKDYAKNRRKG</sequence>
<comment type="caution">
    <text evidence="3">The sequence shown here is derived from an EMBL/GenBank/DDBJ whole genome shotgun (WGS) entry which is preliminary data.</text>
</comment>
<protein>
    <recommendedName>
        <fullName evidence="2">DUF2357 domain-containing protein</fullName>
    </recommendedName>
</protein>
<feature type="region of interest" description="Disordered" evidence="1">
    <location>
        <begin position="392"/>
        <end position="413"/>
    </location>
</feature>
<feature type="compositionally biased region" description="Basic residues" evidence="1">
    <location>
        <begin position="560"/>
        <end position="573"/>
    </location>
</feature>
<gene>
    <name evidence="3" type="ORF">IAC61_06190</name>
</gene>
<evidence type="ECO:0000313" key="4">
    <source>
        <dbReference type="Proteomes" id="UP000823634"/>
    </source>
</evidence>
<proteinExistence type="predicted"/>
<dbReference type="Proteomes" id="UP000823634">
    <property type="component" value="Unassembled WGS sequence"/>
</dbReference>
<feature type="compositionally biased region" description="Basic and acidic residues" evidence="1">
    <location>
        <begin position="674"/>
        <end position="689"/>
    </location>
</feature>
<dbReference type="AlphaFoldDB" id="A0A9D9DG13"/>
<reference evidence="3" key="1">
    <citation type="submission" date="2020-10" db="EMBL/GenBank/DDBJ databases">
        <authorList>
            <person name="Gilroy R."/>
        </authorList>
    </citation>
    <scope>NUCLEOTIDE SEQUENCE</scope>
    <source>
        <strain evidence="3">17113</strain>
    </source>
</reference>
<feature type="compositionally biased region" description="Basic and acidic residues" evidence="1">
    <location>
        <begin position="619"/>
        <end position="635"/>
    </location>
</feature>
<feature type="compositionally biased region" description="Basic and acidic residues" evidence="1">
    <location>
        <begin position="643"/>
        <end position="658"/>
    </location>
</feature>
<name>A0A9D9DG13_9FIRM</name>